<dbReference type="InterPro" id="IPR021388">
    <property type="entry name" value="DUF3024"/>
</dbReference>
<proteinExistence type="predicted"/>
<accession>A0A9X1QWX8</accession>
<sequence>MKTTIDINEATIRNYVNSIRPENEEIRAQLDFGYSFDGKVFVLFEIRPIWNNLKEIQHIEYAKIRFYKSREEWNLYWKRASGKWELYEPFPTATHLNDIIDMIKRDTHGCFYG</sequence>
<dbReference type="RefSeq" id="WP_237603589.1">
    <property type="nucleotide sequence ID" value="NZ_JAIRBA010000026.1"/>
</dbReference>
<comment type="caution">
    <text evidence="1">The sequence shown here is derived from an EMBL/GenBank/DDBJ whole genome shotgun (WGS) entry which is preliminary data.</text>
</comment>
<evidence type="ECO:0000313" key="1">
    <source>
        <dbReference type="EMBL" id="MCG2419805.1"/>
    </source>
</evidence>
<dbReference type="Proteomes" id="UP001139461">
    <property type="component" value="Unassembled WGS sequence"/>
</dbReference>
<organism evidence="1 2">
    <name type="scientific">Aequorivita vitellina</name>
    <dbReference type="NCBI Taxonomy" id="2874475"/>
    <lineage>
        <taxon>Bacteria</taxon>
        <taxon>Pseudomonadati</taxon>
        <taxon>Bacteroidota</taxon>
        <taxon>Flavobacteriia</taxon>
        <taxon>Flavobacteriales</taxon>
        <taxon>Flavobacteriaceae</taxon>
        <taxon>Aequorivita</taxon>
    </lineage>
</organism>
<evidence type="ECO:0000313" key="2">
    <source>
        <dbReference type="Proteomes" id="UP001139461"/>
    </source>
</evidence>
<dbReference type="Pfam" id="PF11225">
    <property type="entry name" value="DUF3024"/>
    <property type="match status" value="1"/>
</dbReference>
<dbReference type="EMBL" id="JAIRBA010000026">
    <property type="protein sequence ID" value="MCG2419805.1"/>
    <property type="molecule type" value="Genomic_DNA"/>
</dbReference>
<dbReference type="AlphaFoldDB" id="A0A9X1QWX8"/>
<name>A0A9X1QWX8_9FLAO</name>
<reference evidence="1" key="1">
    <citation type="submission" date="2021-09" db="EMBL/GenBank/DDBJ databases">
        <title>Genome of Aequorivita sp. strain F47161.</title>
        <authorList>
            <person name="Wang Y."/>
        </authorList>
    </citation>
    <scope>NUCLEOTIDE SEQUENCE</scope>
    <source>
        <strain evidence="1">F47161</strain>
    </source>
</reference>
<keyword evidence="2" id="KW-1185">Reference proteome</keyword>
<protein>
    <submittedName>
        <fullName evidence="1">DUF3024 domain-containing protein</fullName>
    </submittedName>
</protein>
<gene>
    <name evidence="1" type="ORF">K8089_12305</name>
</gene>